<keyword evidence="2" id="KW-1185">Reference proteome</keyword>
<accession>A0AAD2HTC9</accession>
<proteinExistence type="predicted"/>
<evidence type="ECO:0000313" key="2">
    <source>
        <dbReference type="Proteomes" id="UP001295794"/>
    </source>
</evidence>
<dbReference type="Proteomes" id="UP001295794">
    <property type="component" value="Unassembled WGS sequence"/>
</dbReference>
<reference evidence="1" key="1">
    <citation type="submission" date="2023-11" db="EMBL/GenBank/DDBJ databases">
        <authorList>
            <person name="De Vega J J."/>
            <person name="De Vega J J."/>
        </authorList>
    </citation>
    <scope>NUCLEOTIDE SEQUENCE</scope>
</reference>
<sequence>MSSAYQHIIPGLHNEAIHDPTDAVQSTDTMKCDTPPDHDTPTTMFDLLFGVAWVVCLSQTSPAPFPPIRPKNIELRLIGEDDGAPVLPTPITMVLRPIQTLPDVLTLEQRLVLLNKGPQALCLEALADCVNVKMGEELALQVCRVLGLARREQLDSAVAVLVRELTWATRLGPFGLKIVGSRVSMVDAVDRRGCNILLVSYITIAPAQALEGNNCGLFGWSCVRAILGHVCVRFRGER</sequence>
<dbReference type="EMBL" id="CAVNYO010000440">
    <property type="protein sequence ID" value="CAK5279767.1"/>
    <property type="molecule type" value="Genomic_DNA"/>
</dbReference>
<gene>
    <name evidence="1" type="ORF">MYCIT1_LOCUS30015</name>
</gene>
<dbReference type="AlphaFoldDB" id="A0AAD2HTC9"/>
<comment type="caution">
    <text evidence="1">The sequence shown here is derived from an EMBL/GenBank/DDBJ whole genome shotgun (WGS) entry which is preliminary data.</text>
</comment>
<name>A0AAD2HTC9_9AGAR</name>
<evidence type="ECO:0000313" key="1">
    <source>
        <dbReference type="EMBL" id="CAK5279767.1"/>
    </source>
</evidence>
<protein>
    <submittedName>
        <fullName evidence="1">Uncharacterized protein</fullName>
    </submittedName>
</protein>
<organism evidence="1 2">
    <name type="scientific">Mycena citricolor</name>
    <dbReference type="NCBI Taxonomy" id="2018698"/>
    <lineage>
        <taxon>Eukaryota</taxon>
        <taxon>Fungi</taxon>
        <taxon>Dikarya</taxon>
        <taxon>Basidiomycota</taxon>
        <taxon>Agaricomycotina</taxon>
        <taxon>Agaricomycetes</taxon>
        <taxon>Agaricomycetidae</taxon>
        <taxon>Agaricales</taxon>
        <taxon>Marasmiineae</taxon>
        <taxon>Mycenaceae</taxon>
        <taxon>Mycena</taxon>
    </lineage>
</organism>